<evidence type="ECO:0008006" key="2">
    <source>
        <dbReference type="Google" id="ProtNLM"/>
    </source>
</evidence>
<accession>A0AAU8BVY4</accession>
<dbReference type="EMBL" id="PP554576">
    <property type="protein sequence ID" value="XCD29330.1"/>
    <property type="molecule type" value="Genomic_DNA"/>
</dbReference>
<protein>
    <recommendedName>
        <fullName evidence="2">Phage protein</fullName>
    </recommendedName>
</protein>
<organism evidence="1">
    <name type="scientific">Klebsiella phage PMBT12</name>
    <dbReference type="NCBI Taxonomy" id="3137283"/>
    <lineage>
        <taxon>Viruses</taxon>
    </lineage>
</organism>
<reference evidence="1" key="1">
    <citation type="submission" date="2024-03" db="EMBL/GenBank/DDBJ databases">
        <title>This phage originates from the Bacteriophage catalogue of the Bacteriophage Competence Centre, Department of Microbiology und Biotechnology, Max Rubner-Institut, Kiel, Germany.</title>
        <authorList>
            <person name="Sprotte S."/>
            <person name="Brinks E."/>
        </authorList>
    </citation>
    <scope>NUCLEOTIDE SEQUENCE</scope>
</reference>
<evidence type="ECO:0000313" key="1">
    <source>
        <dbReference type="EMBL" id="XCD29330.1"/>
    </source>
</evidence>
<sequence length="30" mass="3347">MKIYHIIIKISVDLVVRLGHTAITPATELT</sequence>
<name>A0AAU8BVY4_9VIRU</name>
<proteinExistence type="predicted"/>